<evidence type="ECO:0000313" key="3">
    <source>
        <dbReference type="EMBL" id="KAK3956278.1"/>
    </source>
</evidence>
<dbReference type="Proteomes" id="UP001303222">
    <property type="component" value="Unassembled WGS sequence"/>
</dbReference>
<dbReference type="CDD" id="cd22265">
    <property type="entry name" value="UDM1_RNF168"/>
    <property type="match status" value="1"/>
</dbReference>
<name>A0AAN6P3U4_9PEZI</name>
<accession>A0AAN6P3U4</accession>
<comment type="caution">
    <text evidence="3">The sequence shown here is derived from an EMBL/GenBank/DDBJ whole genome shotgun (WGS) entry which is preliminary data.</text>
</comment>
<feature type="compositionally biased region" description="Basic and acidic residues" evidence="2">
    <location>
        <begin position="245"/>
        <end position="287"/>
    </location>
</feature>
<feature type="coiled-coil region" evidence="1">
    <location>
        <begin position="458"/>
        <end position="506"/>
    </location>
</feature>
<feature type="compositionally biased region" description="Polar residues" evidence="2">
    <location>
        <begin position="569"/>
        <end position="599"/>
    </location>
</feature>
<reference evidence="3" key="1">
    <citation type="journal article" date="2023" name="Mol. Phylogenet. Evol.">
        <title>Genome-scale phylogeny and comparative genomics of the fungal order Sordariales.</title>
        <authorList>
            <person name="Hensen N."/>
            <person name="Bonometti L."/>
            <person name="Westerberg I."/>
            <person name="Brannstrom I.O."/>
            <person name="Guillou S."/>
            <person name="Cros-Aarteil S."/>
            <person name="Calhoun S."/>
            <person name="Haridas S."/>
            <person name="Kuo A."/>
            <person name="Mondo S."/>
            <person name="Pangilinan J."/>
            <person name="Riley R."/>
            <person name="LaButti K."/>
            <person name="Andreopoulos B."/>
            <person name="Lipzen A."/>
            <person name="Chen C."/>
            <person name="Yan M."/>
            <person name="Daum C."/>
            <person name="Ng V."/>
            <person name="Clum A."/>
            <person name="Steindorff A."/>
            <person name="Ohm R.A."/>
            <person name="Martin F."/>
            <person name="Silar P."/>
            <person name="Natvig D.O."/>
            <person name="Lalanne C."/>
            <person name="Gautier V."/>
            <person name="Ament-Velasquez S.L."/>
            <person name="Kruys A."/>
            <person name="Hutchinson M.I."/>
            <person name="Powell A.J."/>
            <person name="Barry K."/>
            <person name="Miller A.N."/>
            <person name="Grigoriev I.V."/>
            <person name="Debuchy R."/>
            <person name="Gladieux P."/>
            <person name="Hiltunen Thoren M."/>
            <person name="Johannesson H."/>
        </authorList>
    </citation>
    <scope>NUCLEOTIDE SEQUENCE</scope>
    <source>
        <strain evidence="3">CBS 626.80</strain>
    </source>
</reference>
<feature type="compositionally biased region" description="Polar residues" evidence="2">
    <location>
        <begin position="657"/>
        <end position="674"/>
    </location>
</feature>
<feature type="region of interest" description="Disordered" evidence="2">
    <location>
        <begin position="110"/>
        <end position="167"/>
    </location>
</feature>
<dbReference type="EMBL" id="MU859067">
    <property type="protein sequence ID" value="KAK3956278.1"/>
    <property type="molecule type" value="Genomic_DNA"/>
</dbReference>
<evidence type="ECO:0000313" key="4">
    <source>
        <dbReference type="Proteomes" id="UP001303222"/>
    </source>
</evidence>
<evidence type="ECO:0000256" key="1">
    <source>
        <dbReference type="SAM" id="Coils"/>
    </source>
</evidence>
<feature type="region of interest" description="Disordered" evidence="2">
    <location>
        <begin position="211"/>
        <end position="371"/>
    </location>
</feature>
<keyword evidence="1" id="KW-0175">Coiled coil</keyword>
<feature type="compositionally biased region" description="Polar residues" evidence="2">
    <location>
        <begin position="214"/>
        <end position="237"/>
    </location>
</feature>
<proteinExistence type="predicted"/>
<reference evidence="3" key="2">
    <citation type="submission" date="2023-06" db="EMBL/GenBank/DDBJ databases">
        <authorList>
            <consortium name="Lawrence Berkeley National Laboratory"/>
            <person name="Mondo S.J."/>
            <person name="Hensen N."/>
            <person name="Bonometti L."/>
            <person name="Westerberg I."/>
            <person name="Brannstrom I.O."/>
            <person name="Guillou S."/>
            <person name="Cros-Aarteil S."/>
            <person name="Calhoun S."/>
            <person name="Haridas S."/>
            <person name="Kuo A."/>
            <person name="Pangilinan J."/>
            <person name="Riley R."/>
            <person name="Labutti K."/>
            <person name="Andreopoulos B."/>
            <person name="Lipzen A."/>
            <person name="Chen C."/>
            <person name="Yanf M."/>
            <person name="Daum C."/>
            <person name="Ng V."/>
            <person name="Clum A."/>
            <person name="Steindorff A."/>
            <person name="Ohm R."/>
            <person name="Martin F."/>
            <person name="Silar P."/>
            <person name="Natvig D."/>
            <person name="Lalanne C."/>
            <person name="Gautier V."/>
            <person name="Ament-Velasquez S.L."/>
            <person name="Kruys A."/>
            <person name="Hutchinson M.I."/>
            <person name="Powell A.J."/>
            <person name="Barry K."/>
            <person name="Miller A.N."/>
            <person name="Grigoriev I.V."/>
            <person name="Debuchy R."/>
            <person name="Gladieux P."/>
            <person name="Thoren M.H."/>
            <person name="Johannesson H."/>
        </authorList>
    </citation>
    <scope>NUCLEOTIDE SEQUENCE</scope>
    <source>
        <strain evidence="3">CBS 626.80</strain>
    </source>
</reference>
<sequence length="725" mass="79911">MWFCRDGLYKRSGSDIFPAGGWAREAHLSSNPRDLYNPVTPTQRQQRTLPLQSATATPASVDASPTPSSQRTLRRTPRFQATRSPSPTPSPSRSSRRIHLEAASVGIAPQPIFSTAGPPGLGQPPQPHESFRQRRSQDSSDDLNEDTFPPGPSFIPERTSSLSHSNPLRLSRHTKSAILWALEEALRQPYSFSPDLDEENASMADLLSGGVGPATSNGHAVPSSRPTVPSQTGSPQQVIRGPRMIMRERAEREARQKAEREQMERARAEEEARMLEETRRQNAERRSAAAGAAPGGNIATDPATQRRQKRAQEAQGGPQVQPGNPPQADASQPLRPARTGQPNQAPQGFTPAAGTGGTGEPSAPNAGTRMKNSFPHAFERWEALSAHWEGMTSFWIRKLQENTEEFDRNPISSQLSRQVSDLSAAGANLFHAVVELQRLRASSERKFQRWFFETRSDIERLQETNATLENALEEERRSRAEVARQAQEQERENAKTQKLLTEMRKELVISKDEARRAWEELGRREQEERDRTLSLQQGHPTIVGGVQVVPMTQGVPNRQASTREHQRTQSDTSDYVAAQNPQYPPYTQGSAAQPNTTAAGQPSGGYYQQQPGTSTQQPGEYGAGSEAGYDEETISLTLAPRPEEAHQSDQATEDFETPTSNPATSYPPSSSQYGGTYPESSGYGGQGYAAPGWETMPRHHHPTRLSDVLEEDERSRTSASRVSQA</sequence>
<feature type="compositionally biased region" description="Polar residues" evidence="2">
    <location>
        <begin position="158"/>
        <end position="167"/>
    </location>
</feature>
<feature type="region of interest" description="Disordered" evidence="2">
    <location>
        <begin position="29"/>
        <end position="96"/>
    </location>
</feature>
<organism evidence="3 4">
    <name type="scientific">Pseudoneurospora amorphoporcata</name>
    <dbReference type="NCBI Taxonomy" id="241081"/>
    <lineage>
        <taxon>Eukaryota</taxon>
        <taxon>Fungi</taxon>
        <taxon>Dikarya</taxon>
        <taxon>Ascomycota</taxon>
        <taxon>Pezizomycotina</taxon>
        <taxon>Sordariomycetes</taxon>
        <taxon>Sordariomycetidae</taxon>
        <taxon>Sordariales</taxon>
        <taxon>Sordariaceae</taxon>
        <taxon>Pseudoneurospora</taxon>
    </lineage>
</organism>
<gene>
    <name evidence="3" type="ORF">QBC32DRAFT_367026</name>
</gene>
<feature type="compositionally biased region" description="Basic and acidic residues" evidence="2">
    <location>
        <begin position="129"/>
        <end position="138"/>
    </location>
</feature>
<dbReference type="AlphaFoldDB" id="A0AAN6P3U4"/>
<keyword evidence="4" id="KW-1185">Reference proteome</keyword>
<evidence type="ECO:0000256" key="2">
    <source>
        <dbReference type="SAM" id="MobiDB-lite"/>
    </source>
</evidence>
<protein>
    <submittedName>
        <fullName evidence="3">Uncharacterized protein</fullName>
    </submittedName>
</protein>
<feature type="compositionally biased region" description="Polar residues" evidence="2">
    <location>
        <begin position="39"/>
        <end position="71"/>
    </location>
</feature>
<feature type="compositionally biased region" description="Low complexity" evidence="2">
    <location>
        <begin position="600"/>
        <end position="619"/>
    </location>
</feature>
<feature type="region of interest" description="Disordered" evidence="2">
    <location>
        <begin position="521"/>
        <end position="725"/>
    </location>
</feature>
<feature type="compositionally biased region" description="Basic and acidic residues" evidence="2">
    <location>
        <begin position="521"/>
        <end position="532"/>
    </location>
</feature>